<dbReference type="Proteomes" id="UP000271031">
    <property type="component" value="Unassembled WGS sequence"/>
</dbReference>
<dbReference type="InterPro" id="IPR058636">
    <property type="entry name" value="Beta-barrel_YknX"/>
</dbReference>
<gene>
    <name evidence="9" type="ORF">EDM56_01385</name>
</gene>
<evidence type="ECO:0000259" key="7">
    <source>
        <dbReference type="Pfam" id="PF25989"/>
    </source>
</evidence>
<accession>A0A3M8DXY0</accession>
<feature type="coiled-coil region" evidence="4">
    <location>
        <begin position="125"/>
        <end position="216"/>
    </location>
</feature>
<dbReference type="OrthoDB" id="85226at2"/>
<dbReference type="InterPro" id="IPR058637">
    <property type="entry name" value="YknX-like_C"/>
</dbReference>
<dbReference type="InterPro" id="IPR050465">
    <property type="entry name" value="UPF0194_transport"/>
</dbReference>
<dbReference type="GO" id="GO:0030313">
    <property type="term" value="C:cell envelope"/>
    <property type="evidence" value="ECO:0007669"/>
    <property type="project" value="UniProtKB-SubCell"/>
</dbReference>
<evidence type="ECO:0000259" key="8">
    <source>
        <dbReference type="Pfam" id="PF25990"/>
    </source>
</evidence>
<dbReference type="InterPro" id="IPR059052">
    <property type="entry name" value="HH_YbhG-like"/>
</dbReference>
<evidence type="ECO:0000256" key="2">
    <source>
        <dbReference type="ARBA" id="ARBA00009477"/>
    </source>
</evidence>
<dbReference type="Gene3D" id="2.40.30.170">
    <property type="match status" value="1"/>
</dbReference>
<proteinExistence type="inferred from homology"/>
<keyword evidence="3 4" id="KW-0175">Coiled coil</keyword>
<evidence type="ECO:0000313" key="10">
    <source>
        <dbReference type="Proteomes" id="UP000271031"/>
    </source>
</evidence>
<evidence type="ECO:0000256" key="1">
    <source>
        <dbReference type="ARBA" id="ARBA00004196"/>
    </source>
</evidence>
<feature type="domain" description="YknX-like beta-barrel" evidence="8">
    <location>
        <begin position="257"/>
        <end position="336"/>
    </location>
</feature>
<evidence type="ECO:0000256" key="5">
    <source>
        <dbReference type="SAM" id="MobiDB-lite"/>
    </source>
</evidence>
<evidence type="ECO:0000256" key="3">
    <source>
        <dbReference type="ARBA" id="ARBA00023054"/>
    </source>
</evidence>
<comment type="subcellular location">
    <subcellularLocation>
        <location evidence="1">Cell envelope</location>
    </subcellularLocation>
</comment>
<protein>
    <submittedName>
        <fullName evidence="9">Efflux RND transporter periplasmic adaptor subunit</fullName>
    </submittedName>
</protein>
<dbReference type="NCBIfam" id="TIGR01730">
    <property type="entry name" value="RND_mfp"/>
    <property type="match status" value="1"/>
</dbReference>
<sequence>MKKRWWIIGAVVLVVGGIGSYSMMGGSQPTGAVVTMATVEKNSMQNKVMTTGQVKVKNSVTLYAGTDGFLRDFSLQAGDSVKQGQIIGKLDQSDMDGRLLDIDAQIELKRADLAKTKLGEEPEAIAQLQERVAAEQRNVDTAAREHERALALFHSGASTQQEVDKTAEAVSTAESNLKIAKQNLALKQKGPRPEELQSIEAQIKKLQIEKSQIEKDRVQSVIRAPLDGTILTTKIENGQYVGKGKELFTLGDLSKLAVEAQVSESDAPKIQLNQAASIEDNSLGKKQLKAKVTRIAPIAEATTDSSQGKKIRVAVTLDLLETAPQLKPGYQVDVNVIVLQSQNALQVPIESIQQDANGTAFVWVGENGVAKKRPVETGMENELFCEIRSGLTPGEKIITTPPDTLKDNDPILEQPQGMM</sequence>
<dbReference type="Gene3D" id="2.40.50.100">
    <property type="match status" value="1"/>
</dbReference>
<dbReference type="GO" id="GO:0016020">
    <property type="term" value="C:membrane"/>
    <property type="evidence" value="ECO:0007669"/>
    <property type="project" value="InterPro"/>
</dbReference>
<evidence type="ECO:0000313" key="9">
    <source>
        <dbReference type="EMBL" id="RNB92379.1"/>
    </source>
</evidence>
<dbReference type="Pfam" id="PF25990">
    <property type="entry name" value="Beta-barrel_YknX"/>
    <property type="match status" value="1"/>
</dbReference>
<dbReference type="PANTHER" id="PTHR32347">
    <property type="entry name" value="EFFLUX SYSTEM COMPONENT YKNX-RELATED"/>
    <property type="match status" value="1"/>
</dbReference>
<dbReference type="Gene3D" id="6.20.50.140">
    <property type="match status" value="1"/>
</dbReference>
<feature type="domain" description="YbhG-like alpha-helical hairpin" evidence="6">
    <location>
        <begin position="90"/>
        <end position="215"/>
    </location>
</feature>
<keyword evidence="10" id="KW-1185">Reference proteome</keyword>
<dbReference type="EMBL" id="RHHQ01000003">
    <property type="protein sequence ID" value="RNB92379.1"/>
    <property type="molecule type" value="Genomic_DNA"/>
</dbReference>
<organism evidence="9 10">
    <name type="scientific">Brevibacillus fluminis</name>
    <dbReference type="NCBI Taxonomy" id="511487"/>
    <lineage>
        <taxon>Bacteria</taxon>
        <taxon>Bacillati</taxon>
        <taxon>Bacillota</taxon>
        <taxon>Bacilli</taxon>
        <taxon>Bacillales</taxon>
        <taxon>Paenibacillaceae</taxon>
        <taxon>Brevibacillus</taxon>
    </lineage>
</organism>
<name>A0A3M8DXY0_9BACL</name>
<dbReference type="InterPro" id="IPR006143">
    <property type="entry name" value="RND_pump_MFP"/>
</dbReference>
<feature type="domain" description="YknX-like C-terminal permuted SH3-like" evidence="7">
    <location>
        <begin position="344"/>
        <end position="407"/>
    </location>
</feature>
<dbReference type="SUPFAM" id="SSF111369">
    <property type="entry name" value="HlyD-like secretion proteins"/>
    <property type="match status" value="1"/>
</dbReference>
<evidence type="ECO:0000256" key="4">
    <source>
        <dbReference type="SAM" id="Coils"/>
    </source>
</evidence>
<feature type="region of interest" description="Disordered" evidence="5">
    <location>
        <begin position="395"/>
        <end position="419"/>
    </location>
</feature>
<comment type="caution">
    <text evidence="9">The sequence shown here is derived from an EMBL/GenBank/DDBJ whole genome shotgun (WGS) entry which is preliminary data.</text>
</comment>
<comment type="similarity">
    <text evidence="2">Belongs to the membrane fusion protein (MFP) (TC 8.A.1) family.</text>
</comment>
<dbReference type="RefSeq" id="WP_122916085.1">
    <property type="nucleotide sequence ID" value="NZ_RHHQ01000003.1"/>
</dbReference>
<reference evidence="9 10" key="1">
    <citation type="submission" date="2018-10" db="EMBL/GenBank/DDBJ databases">
        <title>Phylogenomics of Brevibacillus.</title>
        <authorList>
            <person name="Dunlap C."/>
        </authorList>
    </citation>
    <scope>NUCLEOTIDE SEQUENCE [LARGE SCALE GENOMIC DNA]</scope>
    <source>
        <strain evidence="9 10">JCM 15716</strain>
    </source>
</reference>
<dbReference type="Pfam" id="PF25989">
    <property type="entry name" value="YknX_C"/>
    <property type="match status" value="1"/>
</dbReference>
<evidence type="ECO:0000259" key="6">
    <source>
        <dbReference type="Pfam" id="PF25881"/>
    </source>
</evidence>
<dbReference type="GO" id="GO:0022857">
    <property type="term" value="F:transmembrane transporter activity"/>
    <property type="evidence" value="ECO:0007669"/>
    <property type="project" value="InterPro"/>
</dbReference>
<dbReference type="Pfam" id="PF25881">
    <property type="entry name" value="HH_YBHG"/>
    <property type="match status" value="1"/>
</dbReference>
<dbReference type="AlphaFoldDB" id="A0A3M8DXY0"/>